<dbReference type="InterPro" id="IPR011992">
    <property type="entry name" value="EF-hand-dom_pair"/>
</dbReference>
<dbReference type="PANTHER" id="PTHR15073">
    <property type="entry name" value="MICROTUBULE-ASSOCIATED PROTEIN"/>
    <property type="match status" value="1"/>
</dbReference>
<dbReference type="EMBL" id="CCKQ01008362">
    <property type="protein sequence ID" value="CDW79816.1"/>
    <property type="molecule type" value="Genomic_DNA"/>
</dbReference>
<dbReference type="Proteomes" id="UP000039865">
    <property type="component" value="Unassembled WGS sequence"/>
</dbReference>
<feature type="compositionally biased region" description="Basic and acidic residues" evidence="3">
    <location>
        <begin position="1530"/>
        <end position="1558"/>
    </location>
</feature>
<keyword evidence="1 2" id="KW-0175">Coiled coil</keyword>
<dbReference type="GO" id="GO:0000226">
    <property type="term" value="P:microtubule cytoskeleton organization"/>
    <property type="evidence" value="ECO:0007669"/>
    <property type="project" value="TreeGrafter"/>
</dbReference>
<evidence type="ECO:0000256" key="3">
    <source>
        <dbReference type="SAM" id="MobiDB-lite"/>
    </source>
</evidence>
<dbReference type="InterPro" id="IPR016024">
    <property type="entry name" value="ARM-type_fold"/>
</dbReference>
<dbReference type="SUPFAM" id="SSF47473">
    <property type="entry name" value="EF-hand"/>
    <property type="match status" value="1"/>
</dbReference>
<protein>
    <submittedName>
        <fullName evidence="4">Uncharacterized protein</fullName>
    </submittedName>
</protein>
<dbReference type="OrthoDB" id="327359at2759"/>
<feature type="region of interest" description="Disordered" evidence="3">
    <location>
        <begin position="1485"/>
        <end position="1570"/>
    </location>
</feature>
<name>A0A078AD98_STYLE</name>
<dbReference type="InParanoid" id="A0A078AD98"/>
<dbReference type="PANTHER" id="PTHR15073:SF1">
    <property type="entry name" value="RETICULOCYTE-BINDING PROTEIN HOMOLOG 2A"/>
    <property type="match status" value="1"/>
</dbReference>
<sequence length="1890" mass="217501">MEIDIDVYFWMVDRGLYDDDQRNKVDMERNKVKLHREHQQKFENAFYIGKIMLLLKKSIMKISKKPFTLDPGISNLKDNITSSTKQMNWNVVAKELKKFGIRVDADKKAKIIEGRWQSINEILGKLFDIDNGGIQSGRFQDGNISEIFNLNDRENSINGALNVTNVHNDSTNVSIDANNTSILLNNPKKGNSGQLEPIPKKLGSVQQSIQDGTSLQASPSKIQLSSQNSVNKKMLAISNSVTSLNDINESKDIAFSETTLEFILLSLSRSLQIKPKQAAGLLSNNHKFLVHIAVKGMKGNDYTKIQQWYLDIYQNTQLLIQLIDNEKDQNAMKLTLNILKCGLFSQNIDLAVNCSRLLSKIGQEINQIGGQLQGLAWDWLVNQSAPGPSNLPNDLSNVQVPDFSQNIDINNPVKGQDQPLNESGLSSLIFTYKRFSLDGGLIEHITPVLIHFSRNNHMELFSFHLKNQFSNDKGQFLSFVHELMVSHSKTSLFRDAIMNTGIFDDWINMTLRMADFDGINTVNDRIAAATFLADVWDLKSDQFEEGLNGGSDTAQAILSVLKKGCRDRSKMLRVVCFELMFNLLHVFASGRNQFAPIIYKSLTFLLIEFHQDNETREQLMRHFVALFQQIQTIPVAIISEPLIKQIEISQNGVNTLQIALTQNPNPSYVFNVFDFEFFNVVVHHKRVNLATSLQVVDLLINIATSNIFFANTSISIILEVIHKFSRDPTMHTQFSQITKTQIQMLEDSEKFKQKLDLQKKKQREAREKQLQETINKNKTNKYVAKKIQEEGQKQSQDQDQELEAASLARQTKEKLVVNLLKQILMFGNDLIKQNMRNQLLGSYSRVEKQLKVKSKSIKYLLDLYGEDIPKMLQYFVENEQESSTNTEKIDQQIEIASVGLIPTLQNQLVLGTDNGSSSSPPKRLNQKSAQHLEKVLKDIEKIKNNVTLKKDQKNLEEELKKARDDKAKSIAKKQVDQRKHYEHGVVPKQIRNFSIDNNKEANKSLDNQLQIKIIKAKDLDVSEIALEDEQRLIVPEINSKNDKKNNPILKKLKMFQLYDLRLEEQKDQDAVRFFVKKNLRIFRNLFNKYANTTGPVNQVQQTFDQLSQKNSLITVAELLKMLKEFQINNLQVSKDDVINMVRLINMEILKKKDKGQASLSVLEFEGFVEFMLQLAVHLYSFNAQLSPQQYFQQLFDYLKLIANKKGSSNAKLFDDPNQIQIGDSKLIQELNKRLQKDPNYQLPDGFTKVVEKEVVDLYVIPPQFPIDESQRVVIEVLDGFLNDVFGFHFLEPMSEIKEIARAKPNLRMQAKDKVIHELNQQQNLKSNYGPTPVIPSRRSRQNIRVSNSIDVNPIKQAKMSKLALEKLGVNNSINKSTFKSPRTSVPHISKPNLGIDLKLEVAKAPASIRQVVLETAYVMEEILYSVENGLDELPPPNFQQQQKRQILNRVMEDKIKKQENDEKQKQLDRQKLELRKKMLKDQLDVMRVEKDAKTKEDVEKKKQQEEKEKQRAIRKQQKQREDIQNMMKDLQLKKEEKMKKEEEDKKKEEEKKVKKSQREQSNVKQNLKDRKKKLDEEFKKIAEDRKASIQREEVDKVLKKEQDKQKSNQIKQLYAETKNKAKELKEKYRQEFDNYSNSPEVREVFNLYEKALLTQFEQYCKMDSTDVTKLSYNSFLKLGNKLSITPTIITSQDYIYIYKTIMRAKKEISLQTPNDSISDADGTKLNYSEFKEALIKIACLGKFKLGGLSGTEEDMKEKEERLKDKFKLAVSSVGIAKQLTKNKIDQSLNISVTSDQKEEKDKIQNALGGGSIFEKAFDVSDMTGQTIENLLKHIGVKEAGFSKMNTMNRNNSIRQSKVQNNLKNQVYDSINERENFNESQLEQLEEDVNL</sequence>
<reference evidence="4 5" key="1">
    <citation type="submission" date="2014-06" db="EMBL/GenBank/DDBJ databases">
        <authorList>
            <person name="Swart Estienne"/>
        </authorList>
    </citation>
    <scope>NUCLEOTIDE SEQUENCE [LARGE SCALE GENOMIC DNA]</scope>
    <source>
        <strain evidence="4 5">130c</strain>
    </source>
</reference>
<dbReference type="InterPro" id="IPR051483">
    <property type="entry name" value="MAP7_domain-containing"/>
</dbReference>
<feature type="coiled-coil region" evidence="2">
    <location>
        <begin position="932"/>
        <end position="972"/>
    </location>
</feature>
<evidence type="ECO:0000256" key="2">
    <source>
        <dbReference type="SAM" id="Coils"/>
    </source>
</evidence>
<evidence type="ECO:0000256" key="1">
    <source>
        <dbReference type="ARBA" id="ARBA00023054"/>
    </source>
</evidence>
<accession>A0A078AD98</accession>
<feature type="compositionally biased region" description="Basic and acidic residues" evidence="3">
    <location>
        <begin position="1485"/>
        <end position="1511"/>
    </location>
</feature>
<dbReference type="GO" id="GO:0015630">
    <property type="term" value="C:microtubule cytoskeleton"/>
    <property type="evidence" value="ECO:0007669"/>
    <property type="project" value="TreeGrafter"/>
</dbReference>
<dbReference type="SUPFAM" id="SSF48371">
    <property type="entry name" value="ARM repeat"/>
    <property type="match status" value="1"/>
</dbReference>
<evidence type="ECO:0000313" key="4">
    <source>
        <dbReference type="EMBL" id="CDW79816.1"/>
    </source>
</evidence>
<gene>
    <name evidence="4" type="primary">Contig14633.g15588</name>
    <name evidence="4" type="ORF">STYLEM_8808</name>
</gene>
<proteinExistence type="predicted"/>
<organism evidence="4 5">
    <name type="scientific">Stylonychia lemnae</name>
    <name type="common">Ciliate</name>
    <dbReference type="NCBI Taxonomy" id="5949"/>
    <lineage>
        <taxon>Eukaryota</taxon>
        <taxon>Sar</taxon>
        <taxon>Alveolata</taxon>
        <taxon>Ciliophora</taxon>
        <taxon>Intramacronucleata</taxon>
        <taxon>Spirotrichea</taxon>
        <taxon>Stichotrichia</taxon>
        <taxon>Sporadotrichida</taxon>
        <taxon>Oxytrichidae</taxon>
        <taxon>Stylonychinae</taxon>
        <taxon>Stylonychia</taxon>
    </lineage>
</organism>
<keyword evidence="5" id="KW-1185">Reference proteome</keyword>
<dbReference type="OMA" id="CKCHIIE"/>
<evidence type="ECO:0000313" key="5">
    <source>
        <dbReference type="Proteomes" id="UP000039865"/>
    </source>
</evidence>